<proteinExistence type="predicted"/>
<reference evidence="2" key="1">
    <citation type="submission" date="2023-07" db="EMBL/GenBank/DDBJ databases">
        <title>Mucosal microbiota of week-old chicken and adult hens.</title>
        <authorList>
            <person name="Volf J."/>
            <person name="Karasova D."/>
            <person name="Crhanova M."/>
            <person name="Faldynova M."/>
            <person name="Prikrylova H."/>
            <person name="Zeman M."/>
            <person name="Babak V."/>
            <person name="Rajova J."/>
            <person name="Rychlik I."/>
        </authorList>
    </citation>
    <scope>NUCLEOTIDE SEQUENCE</scope>
    <source>
        <strain evidence="2">ET902</strain>
    </source>
</reference>
<dbReference type="RefSeq" id="WP_020005378.1">
    <property type="nucleotide sequence ID" value="NZ_JAUPBL010000028.1"/>
</dbReference>
<evidence type="ECO:0000313" key="3">
    <source>
        <dbReference type="Proteomes" id="UP001175147"/>
    </source>
</evidence>
<dbReference type="InterPro" id="IPR022765">
    <property type="entry name" value="Dna2/Cas4_DUF83"/>
</dbReference>
<dbReference type="Gene3D" id="3.90.320.10">
    <property type="match status" value="1"/>
</dbReference>
<evidence type="ECO:0000313" key="2">
    <source>
        <dbReference type="EMBL" id="MDO7019273.1"/>
    </source>
</evidence>
<name>A0ABT8YU83_9SPIR</name>
<keyword evidence="3" id="KW-1185">Reference proteome</keyword>
<dbReference type="InterPro" id="IPR011604">
    <property type="entry name" value="PDDEXK-like_dom_sf"/>
</dbReference>
<gene>
    <name evidence="2" type="ORF">Q5M86_00640</name>
</gene>
<dbReference type="PANTHER" id="PTHR37168">
    <property type="entry name" value="CRISPR-ASSOCIATED EXONUCLEASE CAS4"/>
    <property type="match status" value="1"/>
</dbReference>
<dbReference type="EMBL" id="JAUPBM010000003">
    <property type="protein sequence ID" value="MDO7019273.1"/>
    <property type="molecule type" value="Genomic_DNA"/>
</dbReference>
<organism evidence="2 3">
    <name type="scientific">Brachyspira innocens</name>
    <dbReference type="NCBI Taxonomy" id="13264"/>
    <lineage>
        <taxon>Bacteria</taxon>
        <taxon>Pseudomonadati</taxon>
        <taxon>Spirochaetota</taxon>
        <taxon>Spirochaetia</taxon>
        <taxon>Brachyspirales</taxon>
        <taxon>Brachyspiraceae</taxon>
        <taxon>Brachyspira</taxon>
    </lineage>
</organism>
<evidence type="ECO:0000259" key="1">
    <source>
        <dbReference type="Pfam" id="PF01930"/>
    </source>
</evidence>
<comment type="caution">
    <text evidence="2">The sequence shown here is derived from an EMBL/GenBank/DDBJ whole genome shotgun (WGS) entry which is preliminary data.</text>
</comment>
<dbReference type="Pfam" id="PF01930">
    <property type="entry name" value="Cas_Cas4"/>
    <property type="match status" value="1"/>
</dbReference>
<sequence>MKMNNINYVTGTIYSYSFLCMRKVWLSYHNLSFEGESELVKIGKFIDENTYANQKHNFMIDNKVNIDFLKNNVVHEIKKSDKEKQMAINQIKYYLFILKEYGFDDIKGELNIPSKRYKEEVILEKGDDEKILERLELINKIIKEENIPDVVNKSACKKCAYYEFCYI</sequence>
<dbReference type="PANTHER" id="PTHR37168:SF1">
    <property type="entry name" value="CRISPR-ASSOCIATED EXONUCLEASE CAS4"/>
    <property type="match status" value="1"/>
</dbReference>
<dbReference type="Proteomes" id="UP001175147">
    <property type="component" value="Unassembled WGS sequence"/>
</dbReference>
<accession>A0ABT8YU83</accession>
<feature type="domain" description="DUF83" evidence="1">
    <location>
        <begin position="11"/>
        <end position="167"/>
    </location>
</feature>
<protein>
    <submittedName>
        <fullName evidence="2">CRISPR-associated protein Cas4</fullName>
    </submittedName>
</protein>